<feature type="domain" description="Stealth protein CR2 conserved region 2" evidence="4">
    <location>
        <begin position="44"/>
        <end position="144"/>
    </location>
</feature>
<name>A0ABS6DB46_9FIRM</name>
<organism evidence="6 7">
    <name type="scientific">Faecalicatena faecalis</name>
    <dbReference type="NCBI Taxonomy" id="2726362"/>
    <lineage>
        <taxon>Bacteria</taxon>
        <taxon>Bacillati</taxon>
        <taxon>Bacillota</taxon>
        <taxon>Clostridia</taxon>
        <taxon>Lachnospirales</taxon>
        <taxon>Lachnospiraceae</taxon>
        <taxon>Faecalicatena</taxon>
    </lineage>
</organism>
<dbReference type="EMBL" id="JABACJ020000043">
    <property type="protein sequence ID" value="MBU3878699.1"/>
    <property type="molecule type" value="Genomic_DNA"/>
</dbReference>
<comment type="similarity">
    <text evidence="1">Belongs to the stealth family.</text>
</comment>
<evidence type="ECO:0000259" key="5">
    <source>
        <dbReference type="Pfam" id="PF17101"/>
    </source>
</evidence>
<dbReference type="Proteomes" id="UP000723714">
    <property type="component" value="Unassembled WGS sequence"/>
</dbReference>
<dbReference type="InterPro" id="IPR031358">
    <property type="entry name" value="Stealth_CR1"/>
</dbReference>
<evidence type="ECO:0000256" key="3">
    <source>
        <dbReference type="ARBA" id="ARBA00023169"/>
    </source>
</evidence>
<dbReference type="Pfam" id="PF17101">
    <property type="entry name" value="Stealth_CR1"/>
    <property type="match status" value="1"/>
</dbReference>
<dbReference type="InterPro" id="IPR021520">
    <property type="entry name" value="Stealth_CR2"/>
</dbReference>
<accession>A0ABS6DB46</accession>
<dbReference type="PANTHER" id="PTHR24045:SF0">
    <property type="entry name" value="N-ACETYLGLUCOSAMINE-1-PHOSPHOTRANSFERASE SUBUNITS ALPHA_BETA"/>
    <property type="match status" value="1"/>
</dbReference>
<evidence type="ECO:0000313" key="7">
    <source>
        <dbReference type="Proteomes" id="UP000723714"/>
    </source>
</evidence>
<comment type="caution">
    <text evidence="6">The sequence shown here is derived from an EMBL/GenBank/DDBJ whole genome shotgun (WGS) entry which is preliminary data.</text>
</comment>
<keyword evidence="2" id="KW-0808">Transferase</keyword>
<protein>
    <submittedName>
        <fullName evidence="6">Stealth CR1 domain-containing protein</fullName>
    </submittedName>
</protein>
<reference evidence="6 7" key="1">
    <citation type="submission" date="2021-06" db="EMBL/GenBank/DDBJ databases">
        <title>Faecalicatena sp. nov. isolated from porcine feces.</title>
        <authorList>
            <person name="Oh B.S."/>
            <person name="Lee J.H."/>
        </authorList>
    </citation>
    <scope>NUCLEOTIDE SEQUENCE [LARGE SCALE GENOMIC DNA]</scope>
    <source>
        <strain evidence="6 7">AGMB00832</strain>
    </source>
</reference>
<evidence type="ECO:0000256" key="1">
    <source>
        <dbReference type="ARBA" id="ARBA00007583"/>
    </source>
</evidence>
<evidence type="ECO:0000313" key="6">
    <source>
        <dbReference type="EMBL" id="MBU3878699.1"/>
    </source>
</evidence>
<dbReference type="Pfam" id="PF11380">
    <property type="entry name" value="Stealth_CR2"/>
    <property type="match status" value="1"/>
</dbReference>
<evidence type="ECO:0000256" key="2">
    <source>
        <dbReference type="ARBA" id="ARBA00022679"/>
    </source>
</evidence>
<dbReference type="InterPro" id="IPR047141">
    <property type="entry name" value="Stealth"/>
</dbReference>
<feature type="domain" description="Stealth protein CR1 conserved region 1" evidence="5">
    <location>
        <begin position="10"/>
        <end position="35"/>
    </location>
</feature>
<evidence type="ECO:0000259" key="4">
    <source>
        <dbReference type="Pfam" id="PF11380"/>
    </source>
</evidence>
<gene>
    <name evidence="6" type="ORF">HGO97_023155</name>
</gene>
<dbReference type="PANTHER" id="PTHR24045">
    <property type="match status" value="1"/>
</dbReference>
<proteinExistence type="inferred from homology"/>
<sequence>MKKHYMNNIDIDIVVLWVDGNDPLWQKEKEQYSQKRDSSKDSARYRDWNILPYWFRGVETFLPWIRKIHFVTWGHLPRWLNVNHPKLHIVNHKDFIPKEYLPTFNSPTIEMNIHRIDGLSEHFIYFNDDMFVLKPMSKEDFFVEGHPCETAIMNAISCVPGWENESYIQFNNAGIINKHFNKKKVIRNNVSKWLSLKYGKQLYRNIILSSWPYFTGFYTNHLPTSMKKDTFEQIWDNEFPLLNKMCKHKFRSPDMVNQWLIAEWQMCQGDFVPRSPGIGKTFSISENPIGNRQIFDAISNQEYNLICINDYIYDDGLFDNLQIELEKSFQKILANKSSYEI</sequence>
<keyword evidence="7" id="KW-1185">Reference proteome</keyword>
<keyword evidence="3" id="KW-0270">Exopolysaccharide synthesis</keyword>